<comment type="catalytic activity">
    <reaction evidence="1">
        <text>ATP + protein L-histidine = ADP + protein N-phospho-L-histidine.</text>
        <dbReference type="EC" id="2.7.13.3"/>
    </reaction>
</comment>
<dbReference type="InterPro" id="IPR003661">
    <property type="entry name" value="HisK_dim/P_dom"/>
</dbReference>
<protein>
    <recommendedName>
        <fullName evidence="2">histidine kinase</fullName>
        <ecNumber evidence="2">2.7.13.3</ecNumber>
    </recommendedName>
</protein>
<dbReference type="Gene3D" id="3.30.565.10">
    <property type="entry name" value="Histidine kinase-like ATPase, C-terminal domain"/>
    <property type="match status" value="1"/>
</dbReference>
<dbReference type="PROSITE" id="PS50109">
    <property type="entry name" value="HIS_KIN"/>
    <property type="match status" value="1"/>
</dbReference>
<dbReference type="SMART" id="SM00388">
    <property type="entry name" value="HisKA"/>
    <property type="match status" value="1"/>
</dbReference>
<dbReference type="InterPro" id="IPR003594">
    <property type="entry name" value="HATPase_dom"/>
</dbReference>
<dbReference type="SMART" id="SM00387">
    <property type="entry name" value="HATPase_c"/>
    <property type="match status" value="1"/>
</dbReference>
<dbReference type="InterPro" id="IPR005467">
    <property type="entry name" value="His_kinase_dom"/>
</dbReference>
<dbReference type="PANTHER" id="PTHR43547:SF2">
    <property type="entry name" value="HYBRID SIGNAL TRANSDUCTION HISTIDINE KINASE C"/>
    <property type="match status" value="1"/>
</dbReference>
<evidence type="ECO:0000256" key="2">
    <source>
        <dbReference type="ARBA" id="ARBA00012438"/>
    </source>
</evidence>
<evidence type="ECO:0000313" key="6">
    <source>
        <dbReference type="EMBL" id="TDB61347.1"/>
    </source>
</evidence>
<dbReference type="EC" id="2.7.13.3" evidence="2"/>
<dbReference type="InterPro" id="IPR036097">
    <property type="entry name" value="HisK_dim/P_sf"/>
</dbReference>
<keyword evidence="7" id="KW-1185">Reference proteome</keyword>
<evidence type="ECO:0000256" key="4">
    <source>
        <dbReference type="SAM" id="Phobius"/>
    </source>
</evidence>
<dbReference type="OrthoDB" id="9810447at2"/>
<feature type="transmembrane region" description="Helical" evidence="4">
    <location>
        <begin position="392"/>
        <end position="412"/>
    </location>
</feature>
<dbReference type="PANTHER" id="PTHR43547">
    <property type="entry name" value="TWO-COMPONENT HISTIDINE KINASE"/>
    <property type="match status" value="1"/>
</dbReference>
<dbReference type="CDD" id="cd00082">
    <property type="entry name" value="HisKA"/>
    <property type="match status" value="1"/>
</dbReference>
<dbReference type="Pfam" id="PF02518">
    <property type="entry name" value="HATPase_c"/>
    <property type="match status" value="1"/>
</dbReference>
<accession>A0A4R4K223</accession>
<organism evidence="6 7">
    <name type="scientific">Arundinibacter roseus</name>
    <dbReference type="NCBI Taxonomy" id="2070510"/>
    <lineage>
        <taxon>Bacteria</taxon>
        <taxon>Pseudomonadati</taxon>
        <taxon>Bacteroidota</taxon>
        <taxon>Cytophagia</taxon>
        <taxon>Cytophagales</taxon>
        <taxon>Spirosomataceae</taxon>
        <taxon>Arundinibacter</taxon>
    </lineage>
</organism>
<evidence type="ECO:0000259" key="5">
    <source>
        <dbReference type="PROSITE" id="PS50109"/>
    </source>
</evidence>
<sequence length="653" mass="74744">MNLQIAERPLTMSFRFTFPKAVQFSKLFLKKGRAILLLLLMYVQPVGQATAQTFRFSDTYQTNNVDSLENWLKTHPQPTQERLKNLIRLNRTYPFTYPEKKNRDTTDIRQLAQRLNHPLGKSLAAVWVKSDFKNALQLLEDCEISKDTSGMIAALTRLVNINYTIAHRNKGDQYAAQDYLLRARQLLKARFDMHDFIAVESAAYYYQALKPGTNQDSLLQSYQNTLKYIESHPQCKYAWTAFKGYIAVIHYYRGEYAASYAINKEILTQLKPDQFYLTAVYTQNLINDCGSLNRYDEKLALCQKLSTLIRVFPQKNFPYNYQGLYNSFKNELSRRGRYQEAMLYADSMLSIKDTIYNIERNQKLIEFQAENKQKQIAELSLRQTQIENRNRFILTLLGIAVLVAAALTYLGVRLRQSNARLNALVQLRDEFIRIIAHDLRRPLHAFYGLSEVFSKLLQRGDQQSIIKLSRSIDQSGLYIRQMLDNLMYWALSQKGSLMPNFTTFALRPLLEDLLSVYGTVAALKGVNLTLTCPADLAVYTDSNALNLILRNLIDNATQHTPAQGSVSVELIPVTESNEVHILISDTGKGLTDTQLQLVREVLATPQRFQPKQDNLGLGLIIVSTFAKQAKISIGVESKEGNSTTFLLRLPKED</sequence>
<keyword evidence="6" id="KW-0808">Transferase</keyword>
<dbReference type="Gene3D" id="1.10.287.130">
    <property type="match status" value="1"/>
</dbReference>
<evidence type="ECO:0000256" key="3">
    <source>
        <dbReference type="ARBA" id="ARBA00022553"/>
    </source>
</evidence>
<evidence type="ECO:0000313" key="7">
    <source>
        <dbReference type="Proteomes" id="UP000295706"/>
    </source>
</evidence>
<dbReference type="SUPFAM" id="SSF55874">
    <property type="entry name" value="ATPase domain of HSP90 chaperone/DNA topoisomerase II/histidine kinase"/>
    <property type="match status" value="1"/>
</dbReference>
<dbReference type="Proteomes" id="UP000295706">
    <property type="component" value="Unassembled WGS sequence"/>
</dbReference>
<comment type="caution">
    <text evidence="6">The sequence shown here is derived from an EMBL/GenBank/DDBJ whole genome shotgun (WGS) entry which is preliminary data.</text>
</comment>
<dbReference type="CDD" id="cd00075">
    <property type="entry name" value="HATPase"/>
    <property type="match status" value="1"/>
</dbReference>
<dbReference type="PRINTS" id="PR00344">
    <property type="entry name" value="BCTRLSENSOR"/>
</dbReference>
<dbReference type="InterPro" id="IPR036890">
    <property type="entry name" value="HATPase_C_sf"/>
</dbReference>
<proteinExistence type="predicted"/>
<keyword evidence="4" id="KW-0472">Membrane</keyword>
<reference evidence="6 7" key="1">
    <citation type="submission" date="2019-02" db="EMBL/GenBank/DDBJ databases">
        <title>Arundinibacter roseus gen. nov., sp. nov., a new member of the family Cytophagaceae.</title>
        <authorList>
            <person name="Szuroczki S."/>
            <person name="Khayer B."/>
            <person name="Sproer C."/>
            <person name="Toumi M."/>
            <person name="Szabo A."/>
            <person name="Felfoldi T."/>
            <person name="Schumann P."/>
            <person name="Toth E."/>
        </authorList>
    </citation>
    <scope>NUCLEOTIDE SEQUENCE [LARGE SCALE GENOMIC DNA]</scope>
    <source>
        <strain evidence="6 7">DMA-k-7a</strain>
    </source>
</reference>
<dbReference type="EMBL" id="SMJU01000014">
    <property type="protein sequence ID" value="TDB61347.1"/>
    <property type="molecule type" value="Genomic_DNA"/>
</dbReference>
<feature type="domain" description="Histidine kinase" evidence="5">
    <location>
        <begin position="434"/>
        <end position="653"/>
    </location>
</feature>
<dbReference type="SUPFAM" id="SSF47384">
    <property type="entry name" value="Homodimeric domain of signal transducing histidine kinase"/>
    <property type="match status" value="1"/>
</dbReference>
<keyword evidence="4" id="KW-1133">Transmembrane helix</keyword>
<gene>
    <name evidence="6" type="ORF">EZE20_19270</name>
</gene>
<dbReference type="RefSeq" id="WP_132120760.1">
    <property type="nucleotide sequence ID" value="NZ_SMJU01000014.1"/>
</dbReference>
<dbReference type="InterPro" id="IPR004358">
    <property type="entry name" value="Sig_transdc_His_kin-like_C"/>
</dbReference>
<name>A0A4R4K223_9BACT</name>
<keyword evidence="6" id="KW-0418">Kinase</keyword>
<keyword evidence="3" id="KW-0597">Phosphoprotein</keyword>
<keyword evidence="4" id="KW-0812">Transmembrane</keyword>
<dbReference type="AlphaFoldDB" id="A0A4R4K223"/>
<evidence type="ECO:0000256" key="1">
    <source>
        <dbReference type="ARBA" id="ARBA00000085"/>
    </source>
</evidence>
<dbReference type="GO" id="GO:0000155">
    <property type="term" value="F:phosphorelay sensor kinase activity"/>
    <property type="evidence" value="ECO:0007669"/>
    <property type="project" value="InterPro"/>
</dbReference>